<dbReference type="PANTHER" id="PTHR14522">
    <property type="entry name" value="EMO2-RELATED"/>
    <property type="match status" value="1"/>
</dbReference>
<feature type="compositionally biased region" description="Basic residues" evidence="2">
    <location>
        <begin position="97"/>
        <end position="106"/>
    </location>
</feature>
<accession>A0AAV9RJI7</accession>
<feature type="compositionally biased region" description="Low complexity" evidence="2">
    <location>
        <begin position="919"/>
        <end position="929"/>
    </location>
</feature>
<sequence length="1165" mass="129588">MDEDAIPPIPVCSAPPLSEPPPPLLPLSSITPSCANDGQSRHRRSGRIQEIRARTPRKQDYTDIQAAQKRSEPNPSPTKRQREISDMVQVSQSKLQRVGRTRVHKKPSKVGFSISFTAEHQNELKNSKSPDNETDVFPLEDEPTLENPDATKPDIDACGDLPGSENTSVSKGWVIGPFFQSLKSKMASFTEIVMTPVKLFRASSPSPIMDEELEANGAADVGDSEQSNKYHSEAQSQTSHQSLIDSAETKSAKRLLFDGSVCRTERDFECAISEKDKNVPDAVHLVHDSLACIASEQVSKPSGSSVPFQPSAKDCASHESNSNVYTAVEDWKGDLSCVRQDTGSGYEPVKIESEDRNQLFKLHLDGEEAANAESCSLVRQSLGTNKSPLKPPLDAEQMECQQISAMCSVSKLVQAKRGLKPNSQDPVKRKKMNMDLDGDVTKGPRTARKRVAVMHSITDEDETVKPDSKRRVVSTRANPKAKSEQNQMVCSLDKNSGESHNNSKSKIVKPSNSCKRLQTKTALTKFDASSDNIMDVETTVPVPAAEQLAKKRLCVVLVRPDSKELQLATKCRNINKTQLKRKSPKHPALNAEMESTLVSTSPHDRLEPMSTDINPTLSDHREDASTRGASQPSKRLKKSLRSAVKFTVLAKTQEKTKESQSKRGRGKISVGNVFFEMTPFETHPELLQSKTQLPLFCSGELNKEEKLVTEKKRMSSASTAVSEISNCSPRPSIRHVNARQRRTDNQIRRCKVSHSRICKTEEGPRSITVEDADLTATRLRSSENNFSRRLLRSYSCPDVLILRPDDSPWISSPHSPNHRTHTSHHYHHQHGHFSSHAQRSLRRARRHTVCSVEVEREIAPLCLRKEVYPSRRSASYDSVNHHLSPAHAHSPCSSLTALASCFLSSPLAFLSKKSDCRGTTAHTSTSSHVPSPPPSSSSCSTTWHSPGFALGSNSAVLDSSSSENSTPYETERRQRSEEEDDGEDTSSSSQEFEDAGMREEKALSDFEIRVAKKHEEQKKVSSIRIRKTLPKPQTNLTPMGLPKPIRVKKKEFSLEEIYTNKNFSKPPESRLETIFEVPLNRKNGSESWFGQRRVKRFLEFLEVGEVRKPKKPLVGVGKAATSSSRPRRGGFPKDEPSLSVQDVDSLLCSKLDELNLWLIHDQNDD</sequence>
<feature type="compositionally biased region" description="Low complexity" evidence="2">
    <location>
        <begin position="936"/>
        <end position="946"/>
    </location>
</feature>
<evidence type="ECO:0000256" key="2">
    <source>
        <dbReference type="SAM" id="MobiDB-lite"/>
    </source>
</evidence>
<feature type="region of interest" description="Disordered" evidence="2">
    <location>
        <begin position="1113"/>
        <end position="1138"/>
    </location>
</feature>
<evidence type="ECO:0000256" key="1">
    <source>
        <dbReference type="ARBA" id="ARBA00022553"/>
    </source>
</evidence>
<feature type="region of interest" description="Disordered" evidence="2">
    <location>
        <begin position="1"/>
        <end position="106"/>
    </location>
</feature>
<reference evidence="4 5" key="1">
    <citation type="submission" date="2021-06" db="EMBL/GenBank/DDBJ databases">
        <authorList>
            <person name="Palmer J.M."/>
        </authorList>
    </citation>
    <scope>NUCLEOTIDE SEQUENCE [LARGE SCALE GENOMIC DNA]</scope>
    <source>
        <strain evidence="4 5">MEX-2019</strain>
        <tissue evidence="4">Muscle</tissue>
    </source>
</reference>
<evidence type="ECO:0000313" key="4">
    <source>
        <dbReference type="EMBL" id="KAK5609121.1"/>
    </source>
</evidence>
<feature type="region of interest" description="Disordered" evidence="2">
    <location>
        <begin position="595"/>
        <end position="637"/>
    </location>
</feature>
<dbReference type="AlphaFoldDB" id="A0AAV9RJI7"/>
<feature type="compositionally biased region" description="Basic and acidic residues" evidence="2">
    <location>
        <begin position="47"/>
        <end position="61"/>
    </location>
</feature>
<feature type="compositionally biased region" description="Polar residues" evidence="2">
    <location>
        <begin position="233"/>
        <end position="244"/>
    </location>
</feature>
<evidence type="ECO:0000259" key="3">
    <source>
        <dbReference type="Pfam" id="PF15386"/>
    </source>
</evidence>
<keyword evidence="5" id="KW-1185">Reference proteome</keyword>
<feature type="region of interest" description="Disordered" evidence="2">
    <location>
        <begin position="121"/>
        <end position="154"/>
    </location>
</feature>
<dbReference type="EMBL" id="JAHHUM010001763">
    <property type="protein sequence ID" value="KAK5609121.1"/>
    <property type="molecule type" value="Genomic_DNA"/>
</dbReference>
<feature type="region of interest" description="Disordered" evidence="2">
    <location>
        <begin position="917"/>
        <end position="997"/>
    </location>
</feature>
<dbReference type="InterPro" id="IPR026320">
    <property type="entry name" value="PRR14"/>
</dbReference>
<feature type="region of interest" description="Disordered" evidence="2">
    <location>
        <begin position="219"/>
        <end position="245"/>
    </location>
</feature>
<protein>
    <recommendedName>
        <fullName evidence="3">Tantalus-like domain-containing protein</fullName>
    </recommendedName>
</protein>
<dbReference type="PANTHER" id="PTHR14522:SF2">
    <property type="entry name" value="PROLINE-RICH PROTEIN 14"/>
    <property type="match status" value="1"/>
</dbReference>
<organism evidence="4 5">
    <name type="scientific">Crenichthys baileyi</name>
    <name type="common">White River springfish</name>
    <dbReference type="NCBI Taxonomy" id="28760"/>
    <lineage>
        <taxon>Eukaryota</taxon>
        <taxon>Metazoa</taxon>
        <taxon>Chordata</taxon>
        <taxon>Craniata</taxon>
        <taxon>Vertebrata</taxon>
        <taxon>Euteleostomi</taxon>
        <taxon>Actinopterygii</taxon>
        <taxon>Neopterygii</taxon>
        <taxon>Teleostei</taxon>
        <taxon>Neoteleostei</taxon>
        <taxon>Acanthomorphata</taxon>
        <taxon>Ovalentaria</taxon>
        <taxon>Atherinomorphae</taxon>
        <taxon>Cyprinodontiformes</taxon>
        <taxon>Goodeidae</taxon>
        <taxon>Crenichthys</taxon>
    </lineage>
</organism>
<feature type="region of interest" description="Disordered" evidence="2">
    <location>
        <begin position="420"/>
        <end position="442"/>
    </location>
</feature>
<feature type="compositionally biased region" description="Polar residues" evidence="2">
    <location>
        <begin position="951"/>
        <end position="968"/>
    </location>
</feature>
<evidence type="ECO:0000313" key="5">
    <source>
        <dbReference type="Proteomes" id="UP001311232"/>
    </source>
</evidence>
<dbReference type="Proteomes" id="UP001311232">
    <property type="component" value="Unassembled WGS sequence"/>
</dbReference>
<comment type="caution">
    <text evidence="4">The sequence shown here is derived from an EMBL/GenBank/DDBJ whole genome shotgun (WGS) entry which is preliminary data.</text>
</comment>
<feature type="region of interest" description="Disordered" evidence="2">
    <location>
        <begin position="811"/>
        <end position="840"/>
    </location>
</feature>
<proteinExistence type="predicted"/>
<feature type="region of interest" description="Disordered" evidence="2">
    <location>
        <begin position="460"/>
        <end position="487"/>
    </location>
</feature>
<feature type="compositionally biased region" description="Acidic residues" evidence="2">
    <location>
        <begin position="132"/>
        <end position="144"/>
    </location>
</feature>
<keyword evidence="1" id="KW-0597">Phosphoprotein</keyword>
<feature type="compositionally biased region" description="Basic residues" evidence="2">
    <location>
        <begin position="816"/>
        <end position="840"/>
    </location>
</feature>
<gene>
    <name evidence="4" type="ORF">CRENBAI_015806</name>
</gene>
<dbReference type="InterPro" id="IPR028149">
    <property type="entry name" value="Tantalus-like"/>
</dbReference>
<feature type="compositionally biased region" description="Basic and acidic residues" evidence="2">
    <location>
        <begin position="121"/>
        <end position="131"/>
    </location>
</feature>
<dbReference type="Pfam" id="PF15386">
    <property type="entry name" value="Tantalus"/>
    <property type="match status" value="1"/>
</dbReference>
<name>A0AAV9RJI7_9TELE</name>
<feature type="domain" description="Tantalus-like" evidence="3">
    <location>
        <begin position="1036"/>
        <end position="1093"/>
    </location>
</feature>